<dbReference type="Pfam" id="PF13247">
    <property type="entry name" value="Fer4_11"/>
    <property type="match status" value="1"/>
</dbReference>
<dbReference type="EMBL" id="BARV01022406">
    <property type="protein sequence ID" value="GAI19920.1"/>
    <property type="molecule type" value="Genomic_DNA"/>
</dbReference>
<keyword evidence="3" id="KW-0408">Iron</keyword>
<evidence type="ECO:0000259" key="5">
    <source>
        <dbReference type="PROSITE" id="PS51379"/>
    </source>
</evidence>
<protein>
    <recommendedName>
        <fullName evidence="5">4Fe-4S ferredoxin-type domain-containing protein</fullName>
    </recommendedName>
</protein>
<reference evidence="6" key="1">
    <citation type="journal article" date="2014" name="Front. Microbiol.">
        <title>High frequency of phylogenetically diverse reductive dehalogenase-homologous genes in deep subseafloor sedimentary metagenomes.</title>
        <authorList>
            <person name="Kawai M."/>
            <person name="Futagami T."/>
            <person name="Toyoda A."/>
            <person name="Takaki Y."/>
            <person name="Nishi S."/>
            <person name="Hori S."/>
            <person name="Arai W."/>
            <person name="Tsubouchi T."/>
            <person name="Morono Y."/>
            <person name="Uchiyama I."/>
            <person name="Ito T."/>
            <person name="Fujiyama A."/>
            <person name="Inagaki F."/>
            <person name="Takami H."/>
        </authorList>
    </citation>
    <scope>NUCLEOTIDE SEQUENCE</scope>
    <source>
        <strain evidence="6">Expedition CK06-06</strain>
    </source>
</reference>
<dbReference type="SUPFAM" id="SSF54862">
    <property type="entry name" value="4Fe-4S ferredoxins"/>
    <property type="match status" value="1"/>
</dbReference>
<evidence type="ECO:0000313" key="6">
    <source>
        <dbReference type="EMBL" id="GAI19920.1"/>
    </source>
</evidence>
<dbReference type="CDD" id="cd10550">
    <property type="entry name" value="DMSOR_beta_like"/>
    <property type="match status" value="1"/>
</dbReference>
<dbReference type="InterPro" id="IPR050954">
    <property type="entry name" value="ET_IronSulfur_Cluster-Binding"/>
</dbReference>
<accession>X1MZ45</accession>
<keyword evidence="1" id="KW-0004">4Fe-4S</keyword>
<dbReference type="AlphaFoldDB" id="X1MZ45"/>
<dbReference type="PROSITE" id="PS51379">
    <property type="entry name" value="4FE4S_FER_2"/>
    <property type="match status" value="3"/>
</dbReference>
<dbReference type="InterPro" id="IPR017900">
    <property type="entry name" value="4Fe4S_Fe_S_CS"/>
</dbReference>
<feature type="domain" description="4Fe-4S ferredoxin-type" evidence="5">
    <location>
        <begin position="9"/>
        <end position="39"/>
    </location>
</feature>
<dbReference type="GO" id="GO:0046872">
    <property type="term" value="F:metal ion binding"/>
    <property type="evidence" value="ECO:0007669"/>
    <property type="project" value="UniProtKB-KW"/>
</dbReference>
<dbReference type="GO" id="GO:0051539">
    <property type="term" value="F:4 iron, 4 sulfur cluster binding"/>
    <property type="evidence" value="ECO:0007669"/>
    <property type="project" value="UniProtKB-KW"/>
</dbReference>
<dbReference type="PANTHER" id="PTHR43177:SF3">
    <property type="entry name" value="PROTEIN NRFC HOMOLOG"/>
    <property type="match status" value="1"/>
</dbReference>
<sequence length="224" mass="24663">MEKPKAEQLVLIYDSERCTGCRYCEIACAYKNFGTLNPEKSHIHVFIDDQKFAREATNCLHCEDPVCAAACPVDAITKDEATGWVMINPMKCTGCRSCTYACPIAAAWFDEEHRIATKCNFCDGDPNCAKYCSPPSDQGWNPCRSARVRTEPLFAGEMMEEAEIVELLEKNIPDGLLSVVTPRVRKVSAEIAPDIIRKAAETLLGKGARLIIIAAVDAGLDIDL</sequence>
<evidence type="ECO:0000256" key="2">
    <source>
        <dbReference type="ARBA" id="ARBA00022723"/>
    </source>
</evidence>
<evidence type="ECO:0000256" key="4">
    <source>
        <dbReference type="ARBA" id="ARBA00023014"/>
    </source>
</evidence>
<feature type="domain" description="4Fe-4S ferredoxin-type" evidence="5">
    <location>
        <begin position="50"/>
        <end position="81"/>
    </location>
</feature>
<feature type="non-terminal residue" evidence="6">
    <location>
        <position position="224"/>
    </location>
</feature>
<dbReference type="InterPro" id="IPR017896">
    <property type="entry name" value="4Fe4S_Fe-S-bd"/>
</dbReference>
<proteinExistence type="predicted"/>
<dbReference type="Gene3D" id="3.30.70.20">
    <property type="match status" value="2"/>
</dbReference>
<dbReference type="PANTHER" id="PTHR43177">
    <property type="entry name" value="PROTEIN NRFC"/>
    <property type="match status" value="1"/>
</dbReference>
<evidence type="ECO:0000256" key="3">
    <source>
        <dbReference type="ARBA" id="ARBA00023004"/>
    </source>
</evidence>
<gene>
    <name evidence="6" type="ORF">S06H3_36955</name>
</gene>
<feature type="domain" description="4Fe-4S ferredoxin-type" evidence="5">
    <location>
        <begin position="83"/>
        <end position="112"/>
    </location>
</feature>
<dbReference type="PROSITE" id="PS00198">
    <property type="entry name" value="4FE4S_FER_1"/>
    <property type="match status" value="1"/>
</dbReference>
<keyword evidence="4" id="KW-0411">Iron-sulfur</keyword>
<evidence type="ECO:0000256" key="1">
    <source>
        <dbReference type="ARBA" id="ARBA00022485"/>
    </source>
</evidence>
<name>X1MZ45_9ZZZZ</name>
<organism evidence="6">
    <name type="scientific">marine sediment metagenome</name>
    <dbReference type="NCBI Taxonomy" id="412755"/>
    <lineage>
        <taxon>unclassified sequences</taxon>
        <taxon>metagenomes</taxon>
        <taxon>ecological metagenomes</taxon>
    </lineage>
</organism>
<keyword evidence="2" id="KW-0479">Metal-binding</keyword>
<comment type="caution">
    <text evidence="6">The sequence shown here is derived from an EMBL/GenBank/DDBJ whole genome shotgun (WGS) entry which is preliminary data.</text>
</comment>